<reference evidence="1" key="1">
    <citation type="journal article" date="2022" name="bioRxiv">
        <title>Population genetic analysis of Ophidiomyces ophidiicola, the causative agent of snake fungal disease, indicates recent introductions to the USA.</title>
        <authorList>
            <person name="Ladner J.T."/>
            <person name="Palmer J.M."/>
            <person name="Ettinger C.L."/>
            <person name="Stajich J.E."/>
            <person name="Farrell T.M."/>
            <person name="Glorioso B.M."/>
            <person name="Lawson B."/>
            <person name="Price S.J."/>
            <person name="Stengle A.G."/>
            <person name="Grear D.A."/>
            <person name="Lorch J.M."/>
        </authorList>
    </citation>
    <scope>NUCLEOTIDE SEQUENCE</scope>
    <source>
        <strain evidence="1">NWHC 24266-5</strain>
    </source>
</reference>
<comment type="caution">
    <text evidence="1">The sequence shown here is derived from an EMBL/GenBank/DDBJ whole genome shotgun (WGS) entry which is preliminary data.</text>
</comment>
<protein>
    <submittedName>
        <fullName evidence="1">Uncharacterized protein</fullName>
    </submittedName>
</protein>
<sequence>MSAEEVLARSAPQVASPALDQFILFGDSITQFASSQERGFAFQPAIQNEYIRRLDVINRGFSGYNTFNSLGLLPQFFPPATKERVRLMTVFFGANDAVLPPYEQHVPLDKYRQYLKDILTHEAVRAQNTKLLLLTPPPVNEYKLEPTPARSAATTKKYADACREVGTALKVPVVDIWAAFMKEAGWTEGTPLAGSKDAPPNQALEQLLYDGILASTLVLQAIE</sequence>
<organism evidence="1">
    <name type="scientific">Ophidiomyces ophidiicola</name>
    <dbReference type="NCBI Taxonomy" id="1387563"/>
    <lineage>
        <taxon>Eukaryota</taxon>
        <taxon>Fungi</taxon>
        <taxon>Dikarya</taxon>
        <taxon>Ascomycota</taxon>
        <taxon>Pezizomycotina</taxon>
        <taxon>Eurotiomycetes</taxon>
        <taxon>Eurotiomycetidae</taxon>
        <taxon>Onygenales</taxon>
        <taxon>Onygenaceae</taxon>
        <taxon>Ophidiomyces</taxon>
    </lineage>
</organism>
<evidence type="ECO:0000313" key="1">
    <source>
        <dbReference type="EMBL" id="KAI2388427.1"/>
    </source>
</evidence>
<dbReference type="EMBL" id="JALBCA010000031">
    <property type="protein sequence ID" value="KAI2388427.1"/>
    <property type="molecule type" value="Genomic_DNA"/>
</dbReference>
<name>A0ACB8UZ55_9EURO</name>
<proteinExistence type="predicted"/>
<accession>A0ACB8UZ55</accession>
<gene>
    <name evidence="1" type="ORF">LOY88_002623</name>
</gene>